<dbReference type="GO" id="GO:0016779">
    <property type="term" value="F:nucleotidyltransferase activity"/>
    <property type="evidence" value="ECO:0007669"/>
    <property type="project" value="UniProtKB-KW"/>
</dbReference>
<protein>
    <submittedName>
        <fullName evidence="4">Mannose-1-phosphate guanylyltransferase</fullName>
    </submittedName>
</protein>
<dbReference type="HOGENOM" id="CLU_029499_2_1_6"/>
<evidence type="ECO:0000313" key="5">
    <source>
        <dbReference type="Proteomes" id="UP000027215"/>
    </source>
</evidence>
<dbReference type="Gene3D" id="3.90.550.10">
    <property type="entry name" value="Spore Coat Polysaccharide Biosynthesis Protein SpsA, Chain A"/>
    <property type="match status" value="1"/>
</dbReference>
<feature type="domain" description="Nucleotidyl transferase" evidence="3">
    <location>
        <begin position="2"/>
        <end position="118"/>
    </location>
</feature>
<dbReference type="AlphaFoldDB" id="A0A060H5P7"/>
<dbReference type="PANTHER" id="PTHR43584">
    <property type="entry name" value="NUCLEOTIDYL TRANSFERASE"/>
    <property type="match status" value="1"/>
</dbReference>
<organism evidence="4 5">
    <name type="scientific">Xylella fastidiosa subsp. sandyi Ann-1</name>
    <dbReference type="NCBI Taxonomy" id="155920"/>
    <lineage>
        <taxon>Bacteria</taxon>
        <taxon>Pseudomonadati</taxon>
        <taxon>Pseudomonadota</taxon>
        <taxon>Gammaproteobacteria</taxon>
        <taxon>Lysobacterales</taxon>
        <taxon>Lysobacteraceae</taxon>
        <taxon>Xylella</taxon>
    </lineage>
</organism>
<dbReference type="RefSeq" id="WP_020851169.1">
    <property type="nucleotide sequence ID" value="NZ_CP006696.1"/>
</dbReference>
<dbReference type="Proteomes" id="UP000027215">
    <property type="component" value="Chromosome"/>
</dbReference>
<dbReference type="KEGG" id="xfs:D934_11925"/>
<evidence type="ECO:0000313" key="4">
    <source>
        <dbReference type="EMBL" id="AIC10640.1"/>
    </source>
</evidence>
<dbReference type="PANTHER" id="PTHR43584:SF8">
    <property type="entry name" value="N-ACETYLMURAMATE ALPHA-1-PHOSPHATE URIDYLYLTRANSFERASE"/>
    <property type="match status" value="1"/>
</dbReference>
<dbReference type="EMBL" id="CP006696">
    <property type="protein sequence ID" value="AIC10640.1"/>
    <property type="molecule type" value="Genomic_DNA"/>
</dbReference>
<keyword evidence="1 4" id="KW-0808">Transferase</keyword>
<dbReference type="InterPro" id="IPR005835">
    <property type="entry name" value="NTP_transferase_dom"/>
</dbReference>
<name>A0A060H5P7_XYLFS</name>
<dbReference type="InterPro" id="IPR054790">
    <property type="entry name" value="MurU"/>
</dbReference>
<dbReference type="PATRIC" id="fig|155920.8.peg.2800"/>
<dbReference type="InterPro" id="IPR050065">
    <property type="entry name" value="GlmU-like"/>
</dbReference>
<dbReference type="InterPro" id="IPR029044">
    <property type="entry name" value="Nucleotide-diphossugar_trans"/>
</dbReference>
<evidence type="ECO:0000256" key="2">
    <source>
        <dbReference type="ARBA" id="ARBA00022695"/>
    </source>
</evidence>
<evidence type="ECO:0000259" key="3">
    <source>
        <dbReference type="Pfam" id="PF00483"/>
    </source>
</evidence>
<dbReference type="CDD" id="cd06422">
    <property type="entry name" value="NTP_transferase_like_1"/>
    <property type="match status" value="1"/>
</dbReference>
<accession>A0A060H5P7</accession>
<dbReference type="SUPFAM" id="SSF53448">
    <property type="entry name" value="Nucleotide-diphospho-sugar transferases"/>
    <property type="match status" value="1"/>
</dbReference>
<keyword evidence="2 4" id="KW-0548">Nucleotidyltransferase</keyword>
<dbReference type="Pfam" id="PF00483">
    <property type="entry name" value="NTP_transferase"/>
    <property type="match status" value="1"/>
</dbReference>
<evidence type="ECO:0000256" key="1">
    <source>
        <dbReference type="ARBA" id="ARBA00022679"/>
    </source>
</evidence>
<proteinExistence type="predicted"/>
<reference evidence="4 5" key="1">
    <citation type="submission" date="2013-08" db="EMBL/GenBank/DDBJ databases">
        <authorList>
            <person name="Stouthamer R."/>
            <person name="Nunney L."/>
        </authorList>
    </citation>
    <scope>NUCLEOTIDE SEQUENCE [LARGE SCALE GENOMIC DNA]</scope>
    <source>
        <strain evidence="5">ann-1</strain>
    </source>
</reference>
<dbReference type="NCBIfam" id="NF045761">
    <property type="entry name" value="NAMPUrTaseMurU"/>
    <property type="match status" value="1"/>
</dbReference>
<gene>
    <name evidence="4" type="ORF">D934_11925</name>
</gene>
<sequence>MKALIFAAGIGQRMRPLTNYTPKPLLCAGGEPLIVWNLRKLAALGISEVVINTAWLGEQFPEILGDGQRFGLRLFYSNEGSLPLETGGGMLHALPLLGNAPFLAINGDIWTDADLTRLPTEPVGDAHLMLVNNPEYHPQGDFVLQADSSVLDRTPGIPTLTFAGLGIYRSQLLADWRNIIGDTPDTHAQPPRFKLAPLLRAAMRSGRIHGTHHRGQWTDVGTPQRLHALDTWLRSPAARF</sequence>